<evidence type="ECO:0000259" key="2">
    <source>
        <dbReference type="Pfam" id="PF02463"/>
    </source>
</evidence>
<dbReference type="PANTHER" id="PTHR43977">
    <property type="entry name" value="STRUCTURAL MAINTENANCE OF CHROMOSOMES PROTEIN 3"/>
    <property type="match status" value="1"/>
</dbReference>
<reference evidence="3 4" key="1">
    <citation type="journal article" date="2014" name="Genome Biol. Evol.">
        <title>The secreted proteins of Achlya hypogyna and Thraustotheca clavata identify the ancestral oomycete secretome and reveal gene acquisitions by horizontal gene transfer.</title>
        <authorList>
            <person name="Misner I."/>
            <person name="Blouin N."/>
            <person name="Leonard G."/>
            <person name="Richards T.A."/>
            <person name="Lane C.E."/>
        </authorList>
    </citation>
    <scope>NUCLEOTIDE SEQUENCE [LARGE SCALE GENOMIC DNA]</scope>
    <source>
        <strain evidence="3 4">ATCC 48635</strain>
    </source>
</reference>
<dbReference type="Pfam" id="PF02463">
    <property type="entry name" value="SMC_N"/>
    <property type="match status" value="1"/>
</dbReference>
<keyword evidence="1" id="KW-0175">Coiled coil</keyword>
<dbReference type="Gene3D" id="3.40.50.300">
    <property type="entry name" value="P-loop containing nucleotide triphosphate hydrolases"/>
    <property type="match status" value="2"/>
</dbReference>
<sequence>MHVDELRVTNFKSFSGNHVVLFSPGVNCITGPNGAGKSNLLEALCFALGCSQLHRFRIKQWKDLLHCSEKEASAQLKLTTASQLQVAIAAKLSPAGQRTYYVNQRLKTKKELKRFLRSTCGMNLDVSLCLIQQHLVHKMATKKDDELAAYLCEVRHSYLVASSSSKRRRFKPSLEVIQANIALLEASVVNETACLERQVEMHKLTHAIAAHEATLQHLRAELIQTRIAANARELLAVEEAIRCSEATMHDLKSRATAVDAQLCELASHPPLEATEARLDHWTAKQAEAGYVLAAAVAEEASLQTQHESLALAADIARRELTATSERRDTANMSLAKGLFLRRALTWYAKTIDARPQCAAAFQLETLTARRRDATAHERDAQAVREELARLAVAIGDAEARAAGLRGAMPPAMSAAPDAIVQVQHELREQERAWADLEMRYFPALGAQPARQGRGAEAATRGFSATLVGDHGALLSVFRLEPAHSMWWSALGLVLDGQLCHRVCDDAVTAQAILGAHSRRASLVLWPLADLRVARRAWDAQWPRLQQEFGDCIADPLVLLTPVDERFHPVVAVGSWLLVDSDVTAQSILARYGVPCVTQSLNMHSPAVRLAAGELSREWATQLHAIADRIAVLRAREADLQRGQEAQARAERLREEVTALEVSCDGMRADKRRLEQRLEQLETDRVELVREVKASAYRRLELSIYDDLCRDRIAYCRSTVPVWADEARRVHQCIADAQSDVVALEATHRELDEQAIAAQDRMETLSDDASGIAHALTDARLYRQRCEAELAHGQRKLADVEASLDAAAASAATTEQLMREKQMLDERRSRENSNLCELTAARTKLVAEHPPIPQSYRQATESPRAVQADVAAAEAALRRLQAHASLLVTNGGEALASSASAEGLAQQQRLLSECRTQAAGIVDAIATLEAGIAATSALAAEAQSAALAAVQVRFCDIFNRLVPLKRAALEPTDPSALEIGLRFVVDGLHQATRELSGGQLTLLGLAFVFALAQYSASPVYVLDEIDAALDEPNQRAVADLVWRIFGQSQVFCISHHESVHAKATTLLRVRKDGLSTRVEAMPK</sequence>
<feature type="coiled-coil region" evidence="1">
    <location>
        <begin position="635"/>
        <end position="690"/>
    </location>
</feature>
<dbReference type="STRING" id="1202772.A0A1V9ZMH3"/>
<dbReference type="Proteomes" id="UP000243579">
    <property type="component" value="Unassembled WGS sequence"/>
</dbReference>
<feature type="coiled-coil region" evidence="1">
    <location>
        <begin position="380"/>
        <end position="439"/>
    </location>
</feature>
<protein>
    <recommendedName>
        <fullName evidence="2">RecF/RecN/SMC N-terminal domain-containing protein</fullName>
    </recommendedName>
</protein>
<dbReference type="InterPro" id="IPR027417">
    <property type="entry name" value="P-loop_NTPase"/>
</dbReference>
<dbReference type="InterPro" id="IPR003395">
    <property type="entry name" value="RecF/RecN/SMC_N"/>
</dbReference>
<evidence type="ECO:0000313" key="4">
    <source>
        <dbReference type="Proteomes" id="UP000243579"/>
    </source>
</evidence>
<dbReference type="SUPFAM" id="SSF52540">
    <property type="entry name" value="P-loop containing nucleoside triphosphate hydrolases"/>
    <property type="match status" value="1"/>
</dbReference>
<accession>A0A1V9ZMH3</accession>
<dbReference type="EMBL" id="JNBR01000074">
    <property type="protein sequence ID" value="OQR99151.1"/>
    <property type="molecule type" value="Genomic_DNA"/>
</dbReference>
<feature type="domain" description="RecF/RecN/SMC N-terminal" evidence="2">
    <location>
        <begin position="3"/>
        <end position="1070"/>
    </location>
</feature>
<evidence type="ECO:0000313" key="3">
    <source>
        <dbReference type="EMBL" id="OQR99151.1"/>
    </source>
</evidence>
<dbReference type="AlphaFoldDB" id="A0A1V9ZMH3"/>
<dbReference type="OrthoDB" id="167301at2759"/>
<organism evidence="3 4">
    <name type="scientific">Achlya hypogyna</name>
    <name type="common">Oomycete</name>
    <name type="synonym">Protoachlya hypogyna</name>
    <dbReference type="NCBI Taxonomy" id="1202772"/>
    <lineage>
        <taxon>Eukaryota</taxon>
        <taxon>Sar</taxon>
        <taxon>Stramenopiles</taxon>
        <taxon>Oomycota</taxon>
        <taxon>Saprolegniomycetes</taxon>
        <taxon>Saprolegniales</taxon>
        <taxon>Achlyaceae</taxon>
        <taxon>Achlya</taxon>
    </lineage>
</organism>
<name>A0A1V9ZMH3_ACHHY</name>
<evidence type="ECO:0000256" key="1">
    <source>
        <dbReference type="SAM" id="Coils"/>
    </source>
</evidence>
<gene>
    <name evidence="3" type="ORF">ACHHYP_07261</name>
</gene>
<comment type="caution">
    <text evidence="3">The sequence shown here is derived from an EMBL/GenBank/DDBJ whole genome shotgun (WGS) entry which is preliminary data.</text>
</comment>
<proteinExistence type="predicted"/>
<keyword evidence="4" id="KW-1185">Reference proteome</keyword>
<feature type="coiled-coil region" evidence="1">
    <location>
        <begin position="733"/>
        <end position="767"/>
    </location>
</feature>